<gene>
    <name evidence="2" type="ORF">PECAL_2P07710</name>
</gene>
<feature type="compositionally biased region" description="Acidic residues" evidence="1">
    <location>
        <begin position="110"/>
        <end position="127"/>
    </location>
</feature>
<comment type="caution">
    <text evidence="2">The sequence shown here is derived from an EMBL/GenBank/DDBJ whole genome shotgun (WGS) entry which is preliminary data.</text>
</comment>
<dbReference type="AlphaFoldDB" id="A0A8J2WVU2"/>
<evidence type="ECO:0000256" key="1">
    <source>
        <dbReference type="SAM" id="MobiDB-lite"/>
    </source>
</evidence>
<keyword evidence="3" id="KW-1185">Reference proteome</keyword>
<reference evidence="2" key="1">
    <citation type="submission" date="2021-11" db="EMBL/GenBank/DDBJ databases">
        <authorList>
            <consortium name="Genoscope - CEA"/>
            <person name="William W."/>
        </authorList>
    </citation>
    <scope>NUCLEOTIDE SEQUENCE</scope>
</reference>
<dbReference type="PROSITE" id="PS51257">
    <property type="entry name" value="PROKAR_LIPOPROTEIN"/>
    <property type="match status" value="1"/>
</dbReference>
<feature type="region of interest" description="Disordered" evidence="1">
    <location>
        <begin position="110"/>
        <end position="158"/>
    </location>
</feature>
<feature type="compositionally biased region" description="Acidic residues" evidence="1">
    <location>
        <begin position="144"/>
        <end position="156"/>
    </location>
</feature>
<protein>
    <submittedName>
        <fullName evidence="2">Uncharacterized protein</fullName>
    </submittedName>
</protein>
<evidence type="ECO:0000313" key="2">
    <source>
        <dbReference type="EMBL" id="CAH0367735.1"/>
    </source>
</evidence>
<proteinExistence type="predicted"/>
<sequence length="288" mass="32126">MDNSTRRKLTPYFVIGVCSKLHLIQNIGGGGALGCSIAAFPQVYASNEFVFCCPTRRLLYMIYDNAGCFDYKFLTNLRRPTGARGRFGWAVKSILAFFCPRDKKPIEADEEELGDFSDGDEDDEGMVLDDIKPKDDDDIKPDPDPDDDDDDDDDDEKPPPWWLSLAMGLAACGAEAALAIWRLMPLVDDGLLDAIGDVPGLEVYKEYYGGQWYQIVVARPYRGVQHLVDAWGARPTMADLLGRKAVKMSDLRRQLPRLETPGAYQEFAARVRAEGNVNSPACAEDWQV</sequence>
<organism evidence="2 3">
    <name type="scientific">Pelagomonas calceolata</name>
    <dbReference type="NCBI Taxonomy" id="35677"/>
    <lineage>
        <taxon>Eukaryota</taxon>
        <taxon>Sar</taxon>
        <taxon>Stramenopiles</taxon>
        <taxon>Ochrophyta</taxon>
        <taxon>Pelagophyceae</taxon>
        <taxon>Pelagomonadales</taxon>
        <taxon>Pelagomonadaceae</taxon>
        <taxon>Pelagomonas</taxon>
    </lineage>
</organism>
<evidence type="ECO:0000313" key="3">
    <source>
        <dbReference type="Proteomes" id="UP000789595"/>
    </source>
</evidence>
<accession>A0A8J2WVU2</accession>
<dbReference type="Proteomes" id="UP000789595">
    <property type="component" value="Unassembled WGS sequence"/>
</dbReference>
<feature type="compositionally biased region" description="Basic and acidic residues" evidence="1">
    <location>
        <begin position="129"/>
        <end position="143"/>
    </location>
</feature>
<dbReference type="EMBL" id="CAKKNE010000002">
    <property type="protein sequence ID" value="CAH0367735.1"/>
    <property type="molecule type" value="Genomic_DNA"/>
</dbReference>
<name>A0A8J2WVU2_9STRA</name>